<accession>A0AAV7NDZ7</accession>
<protein>
    <submittedName>
        <fullName evidence="1">Uncharacterized protein</fullName>
    </submittedName>
</protein>
<evidence type="ECO:0000313" key="2">
    <source>
        <dbReference type="Proteomes" id="UP001066276"/>
    </source>
</evidence>
<dbReference type="EMBL" id="JANPWB010000012">
    <property type="protein sequence ID" value="KAJ1113711.1"/>
    <property type="molecule type" value="Genomic_DNA"/>
</dbReference>
<dbReference type="AlphaFoldDB" id="A0AAV7NDZ7"/>
<reference evidence="1" key="1">
    <citation type="journal article" date="2022" name="bioRxiv">
        <title>Sequencing and chromosome-scale assembly of the giantPleurodeles waltlgenome.</title>
        <authorList>
            <person name="Brown T."/>
            <person name="Elewa A."/>
            <person name="Iarovenko S."/>
            <person name="Subramanian E."/>
            <person name="Araus A.J."/>
            <person name="Petzold A."/>
            <person name="Susuki M."/>
            <person name="Suzuki K.-i.T."/>
            <person name="Hayashi T."/>
            <person name="Toyoda A."/>
            <person name="Oliveira C."/>
            <person name="Osipova E."/>
            <person name="Leigh N.D."/>
            <person name="Simon A."/>
            <person name="Yun M.H."/>
        </authorList>
    </citation>
    <scope>NUCLEOTIDE SEQUENCE</scope>
    <source>
        <strain evidence="1">20211129_DDA</strain>
        <tissue evidence="1">Liver</tissue>
    </source>
</reference>
<proteinExistence type="predicted"/>
<comment type="caution">
    <text evidence="1">The sequence shown here is derived from an EMBL/GenBank/DDBJ whole genome shotgun (WGS) entry which is preliminary data.</text>
</comment>
<dbReference type="Proteomes" id="UP001066276">
    <property type="component" value="Chromosome 8"/>
</dbReference>
<sequence>MCSAPGGQKCFITCSQGTDRPLLVGVFTAMTGAAFGGHLLLELTGAPLLEELRMGRAPRKPDRWRAMVGTVAPMEGAAPGELYPLLKRFRFSGPPFWGAPPDG</sequence>
<keyword evidence="2" id="KW-1185">Reference proteome</keyword>
<evidence type="ECO:0000313" key="1">
    <source>
        <dbReference type="EMBL" id="KAJ1113711.1"/>
    </source>
</evidence>
<gene>
    <name evidence="1" type="ORF">NDU88_001953</name>
</gene>
<organism evidence="1 2">
    <name type="scientific">Pleurodeles waltl</name>
    <name type="common">Iberian ribbed newt</name>
    <dbReference type="NCBI Taxonomy" id="8319"/>
    <lineage>
        <taxon>Eukaryota</taxon>
        <taxon>Metazoa</taxon>
        <taxon>Chordata</taxon>
        <taxon>Craniata</taxon>
        <taxon>Vertebrata</taxon>
        <taxon>Euteleostomi</taxon>
        <taxon>Amphibia</taxon>
        <taxon>Batrachia</taxon>
        <taxon>Caudata</taxon>
        <taxon>Salamandroidea</taxon>
        <taxon>Salamandridae</taxon>
        <taxon>Pleurodelinae</taxon>
        <taxon>Pleurodeles</taxon>
    </lineage>
</organism>
<name>A0AAV7NDZ7_PLEWA</name>